<evidence type="ECO:0000256" key="8">
    <source>
        <dbReference type="ARBA" id="ARBA00023098"/>
    </source>
</evidence>
<feature type="transmembrane region" description="Helical" evidence="12">
    <location>
        <begin position="200"/>
        <end position="218"/>
    </location>
</feature>
<comment type="subcellular location">
    <subcellularLocation>
        <location evidence="1">Membrane</location>
        <topology evidence="1">Multi-pass membrane protein</topology>
    </subcellularLocation>
</comment>
<evidence type="ECO:0000256" key="9">
    <source>
        <dbReference type="ARBA" id="ARBA00023136"/>
    </source>
</evidence>
<dbReference type="AlphaFoldDB" id="A0A3D8RP96"/>
<dbReference type="GO" id="GO:0030148">
    <property type="term" value="P:sphingolipid biosynthetic process"/>
    <property type="evidence" value="ECO:0007669"/>
    <property type="project" value="TreeGrafter"/>
</dbReference>
<dbReference type="GO" id="GO:0009922">
    <property type="term" value="F:fatty acid elongase activity"/>
    <property type="evidence" value="ECO:0007669"/>
    <property type="project" value="UniProtKB-EC"/>
</dbReference>
<dbReference type="Proteomes" id="UP000256328">
    <property type="component" value="Unassembled WGS sequence"/>
</dbReference>
<sequence length="354" mass="40081">MASIMENTSLPFMPFSGFSGSSSPESNSVIGPVNLSPWATFNKLWTSLKGYPADNFEFIPGKTPFSTLGETVFMIVLYVCVVFGGREWMRNRPAYKLNTLFKIHNFCLTAISGTLLVLFAEQIIPTVWKNGLYNGICGTGGWTDPLVTLYYLNYLTKYIELLDTVFLFLKKKPLTFLHTYHHPATALLCYTQLIGHTSVSWVPITLNLFVHVVMYWYYFQSARGVKVWWKEWITRLQITQFVLDLGFIYFASWDYFSSTFAPWLPHVGRCAGEPFAAIAGCVILTSYLFLFISFYIATYRKAGRKSAKTKAQTAALDMKHTQVPTAQKTKETATKVVEAANVSMHKLSPSGTFF</sequence>
<evidence type="ECO:0000313" key="13">
    <source>
        <dbReference type="EMBL" id="RDW75780.1"/>
    </source>
</evidence>
<keyword evidence="8 12" id="KW-0443">Lipid metabolism</keyword>
<evidence type="ECO:0000256" key="12">
    <source>
        <dbReference type="RuleBase" id="RU361115"/>
    </source>
</evidence>
<evidence type="ECO:0000256" key="5">
    <source>
        <dbReference type="ARBA" id="ARBA00022692"/>
    </source>
</evidence>
<reference evidence="13 14" key="1">
    <citation type="journal article" date="2018" name="IMA Fungus">
        <title>IMA Genome-F 9: Draft genome sequence of Annulohypoxylon stygium, Aspergillus mulundensis, Berkeleyomyces basicola (syn. Thielaviopsis basicola), Ceratocystis smalleyi, two Cercospora beticola strains, Coleophoma cylindrospora, Fusarium fracticaudum, Phialophora cf. hyalina, and Morchella septimelata.</title>
        <authorList>
            <person name="Wingfield B.D."/>
            <person name="Bills G.F."/>
            <person name="Dong Y."/>
            <person name="Huang W."/>
            <person name="Nel W.J."/>
            <person name="Swalarsk-Parry B.S."/>
            <person name="Vaghefi N."/>
            <person name="Wilken P.M."/>
            <person name="An Z."/>
            <person name="de Beer Z.W."/>
            <person name="De Vos L."/>
            <person name="Chen L."/>
            <person name="Duong T.A."/>
            <person name="Gao Y."/>
            <person name="Hammerbacher A."/>
            <person name="Kikkert J.R."/>
            <person name="Li Y."/>
            <person name="Li H."/>
            <person name="Li K."/>
            <person name="Li Q."/>
            <person name="Liu X."/>
            <person name="Ma X."/>
            <person name="Naidoo K."/>
            <person name="Pethybridge S.J."/>
            <person name="Sun J."/>
            <person name="Steenkamp E.T."/>
            <person name="van der Nest M.A."/>
            <person name="van Wyk S."/>
            <person name="Wingfield M.J."/>
            <person name="Xiong C."/>
            <person name="Yue Q."/>
            <person name="Zhang X."/>
        </authorList>
    </citation>
    <scope>NUCLEOTIDE SEQUENCE [LARGE SCALE GENOMIC DNA]</scope>
    <source>
        <strain evidence="13 14">BP5796</strain>
    </source>
</reference>
<keyword evidence="6 12" id="KW-0276">Fatty acid metabolism</keyword>
<keyword evidence="10 12" id="KW-0275">Fatty acid biosynthesis</keyword>
<evidence type="ECO:0000256" key="6">
    <source>
        <dbReference type="ARBA" id="ARBA00022832"/>
    </source>
</evidence>
<dbReference type="EMBL" id="PDLN01000009">
    <property type="protein sequence ID" value="RDW75780.1"/>
    <property type="molecule type" value="Genomic_DNA"/>
</dbReference>
<feature type="transmembrane region" description="Helical" evidence="12">
    <location>
        <begin position="106"/>
        <end position="124"/>
    </location>
</feature>
<evidence type="ECO:0000256" key="10">
    <source>
        <dbReference type="ARBA" id="ARBA00023160"/>
    </source>
</evidence>
<evidence type="ECO:0000256" key="2">
    <source>
        <dbReference type="ARBA" id="ARBA00007263"/>
    </source>
</evidence>
<keyword evidence="4 12" id="KW-0808">Transferase</keyword>
<evidence type="ECO:0000256" key="4">
    <source>
        <dbReference type="ARBA" id="ARBA00022679"/>
    </source>
</evidence>
<dbReference type="GO" id="GO:0042761">
    <property type="term" value="P:very long-chain fatty acid biosynthetic process"/>
    <property type="evidence" value="ECO:0007669"/>
    <property type="project" value="TreeGrafter"/>
</dbReference>
<dbReference type="GO" id="GO:0005789">
    <property type="term" value="C:endoplasmic reticulum membrane"/>
    <property type="evidence" value="ECO:0007669"/>
    <property type="project" value="TreeGrafter"/>
</dbReference>
<dbReference type="InterPro" id="IPR002076">
    <property type="entry name" value="ELO_fam"/>
</dbReference>
<feature type="transmembrane region" description="Helical" evidence="12">
    <location>
        <begin position="276"/>
        <end position="298"/>
    </location>
</feature>
<comment type="caution">
    <text evidence="13">The sequence shown here is derived from an EMBL/GenBank/DDBJ whole genome shotgun (WGS) entry which is preliminary data.</text>
</comment>
<dbReference type="PROSITE" id="PS01188">
    <property type="entry name" value="ELO"/>
    <property type="match status" value="1"/>
</dbReference>
<keyword evidence="14" id="KW-1185">Reference proteome</keyword>
<comment type="catalytic activity">
    <reaction evidence="11">
        <text>a very-long-chain acyl-CoA + malonyl-CoA + H(+) = a very-long-chain 3-oxoacyl-CoA + CO2 + CoA</text>
        <dbReference type="Rhea" id="RHEA:32727"/>
        <dbReference type="ChEBI" id="CHEBI:15378"/>
        <dbReference type="ChEBI" id="CHEBI:16526"/>
        <dbReference type="ChEBI" id="CHEBI:57287"/>
        <dbReference type="ChEBI" id="CHEBI:57384"/>
        <dbReference type="ChEBI" id="CHEBI:90725"/>
        <dbReference type="ChEBI" id="CHEBI:90736"/>
        <dbReference type="EC" id="2.3.1.199"/>
    </reaction>
</comment>
<evidence type="ECO:0000256" key="1">
    <source>
        <dbReference type="ARBA" id="ARBA00004141"/>
    </source>
</evidence>
<dbReference type="Pfam" id="PF01151">
    <property type="entry name" value="ELO"/>
    <property type="match status" value="1"/>
</dbReference>
<dbReference type="InterPro" id="IPR030457">
    <property type="entry name" value="ELO_CS"/>
</dbReference>
<dbReference type="GO" id="GO:0019367">
    <property type="term" value="P:fatty acid elongation, saturated fatty acid"/>
    <property type="evidence" value="ECO:0007669"/>
    <property type="project" value="TreeGrafter"/>
</dbReference>
<evidence type="ECO:0000256" key="11">
    <source>
        <dbReference type="ARBA" id="ARBA00047375"/>
    </source>
</evidence>
<comment type="catalytic activity">
    <reaction evidence="12">
        <text>an acyl-CoA + malonyl-CoA + H(+) = a 3-oxoacyl-CoA + CO2 + CoA</text>
        <dbReference type="Rhea" id="RHEA:50252"/>
        <dbReference type="ChEBI" id="CHEBI:15378"/>
        <dbReference type="ChEBI" id="CHEBI:16526"/>
        <dbReference type="ChEBI" id="CHEBI:57287"/>
        <dbReference type="ChEBI" id="CHEBI:57384"/>
        <dbReference type="ChEBI" id="CHEBI:58342"/>
        <dbReference type="ChEBI" id="CHEBI:90726"/>
    </reaction>
    <physiologicalReaction direction="left-to-right" evidence="12">
        <dbReference type="Rhea" id="RHEA:50253"/>
    </physiologicalReaction>
</comment>
<dbReference type="PANTHER" id="PTHR11157">
    <property type="entry name" value="FATTY ACID ACYL TRANSFERASE-RELATED"/>
    <property type="match status" value="1"/>
</dbReference>
<evidence type="ECO:0000256" key="3">
    <source>
        <dbReference type="ARBA" id="ARBA00022516"/>
    </source>
</evidence>
<feature type="transmembrane region" description="Helical" evidence="12">
    <location>
        <begin position="65"/>
        <end position="85"/>
    </location>
</feature>
<protein>
    <recommendedName>
        <fullName evidence="12">Elongation of fatty acids protein</fullName>
        <ecNumber evidence="12">2.3.1.-</ecNumber>
    </recommendedName>
</protein>
<feature type="transmembrane region" description="Helical" evidence="12">
    <location>
        <begin position="238"/>
        <end position="256"/>
    </location>
</feature>
<accession>A0A3D8RP96</accession>
<keyword evidence="9 12" id="KW-0472">Membrane</keyword>
<dbReference type="EC" id="2.3.1.-" evidence="12"/>
<dbReference type="PANTHER" id="PTHR11157:SF134">
    <property type="entry name" value="ELONGATION OF FATTY ACIDS PROTEIN 1-RELATED"/>
    <property type="match status" value="1"/>
</dbReference>
<dbReference type="GO" id="GO:0034625">
    <property type="term" value="P:fatty acid elongation, monounsaturated fatty acid"/>
    <property type="evidence" value="ECO:0007669"/>
    <property type="project" value="TreeGrafter"/>
</dbReference>
<proteinExistence type="inferred from homology"/>
<keyword evidence="3 12" id="KW-0444">Lipid biosynthesis</keyword>
<keyword evidence="5 12" id="KW-0812">Transmembrane</keyword>
<dbReference type="GO" id="GO:0034626">
    <property type="term" value="P:fatty acid elongation, polyunsaturated fatty acid"/>
    <property type="evidence" value="ECO:0007669"/>
    <property type="project" value="TreeGrafter"/>
</dbReference>
<organism evidence="13 14">
    <name type="scientific">Coleophoma crateriformis</name>
    <dbReference type="NCBI Taxonomy" id="565419"/>
    <lineage>
        <taxon>Eukaryota</taxon>
        <taxon>Fungi</taxon>
        <taxon>Dikarya</taxon>
        <taxon>Ascomycota</taxon>
        <taxon>Pezizomycotina</taxon>
        <taxon>Leotiomycetes</taxon>
        <taxon>Helotiales</taxon>
        <taxon>Dermateaceae</taxon>
        <taxon>Coleophoma</taxon>
    </lineage>
</organism>
<keyword evidence="7 12" id="KW-1133">Transmembrane helix</keyword>
<dbReference type="OrthoDB" id="434092at2759"/>
<name>A0A3D8RP96_9HELO</name>
<evidence type="ECO:0000256" key="7">
    <source>
        <dbReference type="ARBA" id="ARBA00022989"/>
    </source>
</evidence>
<comment type="similarity">
    <text evidence="2 12">Belongs to the ELO family.</text>
</comment>
<evidence type="ECO:0000313" key="14">
    <source>
        <dbReference type="Proteomes" id="UP000256328"/>
    </source>
</evidence>
<gene>
    <name evidence="13" type="ORF">BP5796_06601</name>
</gene>